<name>A0AA40DBY5_9PEZI</name>
<feature type="transmembrane region" description="Helical" evidence="8">
    <location>
        <begin position="325"/>
        <end position="346"/>
    </location>
</feature>
<gene>
    <name evidence="10" type="ORF">QBC41DRAFT_319939</name>
</gene>
<dbReference type="AlphaFoldDB" id="A0AA40DBY5"/>
<evidence type="ECO:0000256" key="6">
    <source>
        <dbReference type="ARBA" id="ARBA00023136"/>
    </source>
</evidence>
<feature type="region of interest" description="Disordered" evidence="7">
    <location>
        <begin position="47"/>
        <end position="67"/>
    </location>
</feature>
<keyword evidence="5 8" id="KW-1133">Transmembrane helix</keyword>
<keyword evidence="11" id="KW-1185">Reference proteome</keyword>
<keyword evidence="4" id="KW-0378">Hydrolase</keyword>
<dbReference type="InterPro" id="IPR035952">
    <property type="entry name" value="Rhomboid-like_sf"/>
</dbReference>
<keyword evidence="6 8" id="KW-0472">Membrane</keyword>
<dbReference type="InterPro" id="IPR022764">
    <property type="entry name" value="Peptidase_S54_rhomboid_dom"/>
</dbReference>
<evidence type="ECO:0000256" key="5">
    <source>
        <dbReference type="ARBA" id="ARBA00022989"/>
    </source>
</evidence>
<feature type="transmembrane region" description="Helical" evidence="8">
    <location>
        <begin position="444"/>
        <end position="462"/>
    </location>
</feature>
<feature type="transmembrane region" description="Helical" evidence="8">
    <location>
        <begin position="358"/>
        <end position="380"/>
    </location>
</feature>
<dbReference type="GO" id="GO:0006465">
    <property type="term" value="P:signal peptide processing"/>
    <property type="evidence" value="ECO:0007669"/>
    <property type="project" value="TreeGrafter"/>
</dbReference>
<dbReference type="Pfam" id="PF01694">
    <property type="entry name" value="Rhomboid"/>
    <property type="match status" value="1"/>
</dbReference>
<evidence type="ECO:0000256" key="4">
    <source>
        <dbReference type="ARBA" id="ARBA00022801"/>
    </source>
</evidence>
<feature type="compositionally biased region" description="Basic and acidic residues" evidence="7">
    <location>
        <begin position="260"/>
        <end position="280"/>
    </location>
</feature>
<evidence type="ECO:0000313" key="10">
    <source>
        <dbReference type="EMBL" id="KAK0669433.1"/>
    </source>
</evidence>
<reference evidence="10" key="1">
    <citation type="submission" date="2023-06" db="EMBL/GenBank/DDBJ databases">
        <title>Genome-scale phylogeny and comparative genomics of the fungal order Sordariales.</title>
        <authorList>
            <consortium name="Lawrence Berkeley National Laboratory"/>
            <person name="Hensen N."/>
            <person name="Bonometti L."/>
            <person name="Westerberg I."/>
            <person name="Brannstrom I.O."/>
            <person name="Guillou S."/>
            <person name="Cros-Aarteil S."/>
            <person name="Calhoun S."/>
            <person name="Haridas S."/>
            <person name="Kuo A."/>
            <person name="Mondo S."/>
            <person name="Pangilinan J."/>
            <person name="Riley R."/>
            <person name="Labutti K."/>
            <person name="Andreopoulos B."/>
            <person name="Lipzen A."/>
            <person name="Chen C."/>
            <person name="Yanf M."/>
            <person name="Daum C."/>
            <person name="Ng V."/>
            <person name="Clum A."/>
            <person name="Steindorff A."/>
            <person name="Ohm R."/>
            <person name="Martin F."/>
            <person name="Silar P."/>
            <person name="Natvig D."/>
            <person name="Lalanne C."/>
            <person name="Gautier V."/>
            <person name="Ament-Velasquez S.L."/>
            <person name="Kruys A."/>
            <person name="Hutchinson M.I."/>
            <person name="Powell A.J."/>
            <person name="Barry K."/>
            <person name="Miller A.N."/>
            <person name="Grigoriev I.V."/>
            <person name="Debuchy R."/>
            <person name="Gladieux P."/>
            <person name="Thoren M.H."/>
            <person name="Johannesson H."/>
        </authorList>
    </citation>
    <scope>NUCLEOTIDE SEQUENCE</scope>
    <source>
        <strain evidence="10">CBS 307.81</strain>
    </source>
</reference>
<comment type="caution">
    <text evidence="10">The sequence shown here is derived from an EMBL/GenBank/DDBJ whole genome shotgun (WGS) entry which is preliminary data.</text>
</comment>
<dbReference type="EMBL" id="JAULSY010000043">
    <property type="protein sequence ID" value="KAK0669433.1"/>
    <property type="molecule type" value="Genomic_DNA"/>
</dbReference>
<dbReference type="SUPFAM" id="SSF144091">
    <property type="entry name" value="Rhomboid-like"/>
    <property type="match status" value="1"/>
</dbReference>
<evidence type="ECO:0000259" key="9">
    <source>
        <dbReference type="Pfam" id="PF01694"/>
    </source>
</evidence>
<feature type="transmembrane region" description="Helical" evidence="8">
    <location>
        <begin position="508"/>
        <end position="528"/>
    </location>
</feature>
<evidence type="ECO:0000313" key="11">
    <source>
        <dbReference type="Proteomes" id="UP001174997"/>
    </source>
</evidence>
<feature type="transmembrane region" description="Helical" evidence="8">
    <location>
        <begin position="468"/>
        <end position="487"/>
    </location>
</feature>
<feature type="domain" description="Peptidase S54 rhomboid" evidence="9">
    <location>
        <begin position="405"/>
        <end position="551"/>
    </location>
</feature>
<comment type="subcellular location">
    <subcellularLocation>
        <location evidence="1">Membrane</location>
        <topology evidence="1">Multi-pass membrane protein</topology>
    </subcellularLocation>
</comment>
<comment type="similarity">
    <text evidence="2">Belongs to the peptidase S54 family.</text>
</comment>
<protein>
    <recommendedName>
        <fullName evidence="9">Peptidase S54 rhomboid domain-containing protein</fullName>
    </recommendedName>
</protein>
<keyword evidence="3 8" id="KW-0812">Transmembrane</keyword>
<sequence>MSCCCTLGVNAFRPSVQVATHHLSKLSRPVFTPIIPVRFLSSTPQPCHNQQFQHRRRSGRNTTTVSSHALLQKPTPWPIAVQRLGIRTVFGGRIVYKHYIELPPNYTDEDGLDFAKQDLKDAEVFATFGPDIDVYNANRLLKIIHGRRIAGTLEDPTVASRSYGYTVEQRQKALDYLRVKYPVDEIANAGLRAEDELAALEALEEEDANPEAAVEPETNKLPQELTEKSNKMYKGATEKNKSVYGLSVMDQIRAQNQAKWEAEKKRQEEEDAKKAEEEKNGVAGPLTPLTHPEKFAKLSPTVQKWITSATSDLKEPPKLSAWQRLWPSATFVLVLLGGLGLYVYTYKPAKRSERWFPEIPPAAATVGALILLNALVYVAWKSPMLWAPFNKYLLIAPAVPKPVALLGAMFSHQAFGHLAANMGFLWIVGTLLHDDIGRAKFLTLYLGSGLIAALASMADAVVRQRWNITTLGASGAVYGAIGAYCWMHRLDGHQIFGFPPPPSEGLKGIVFLAFVVATNLSFLFSKAARQRIDITSHFAGLAVGVGAGEWLLRQKEAEKKARMQPMAVRVSKV</sequence>
<evidence type="ECO:0000256" key="8">
    <source>
        <dbReference type="SAM" id="Phobius"/>
    </source>
</evidence>
<dbReference type="InterPro" id="IPR050925">
    <property type="entry name" value="Rhomboid_protease_S54"/>
</dbReference>
<dbReference type="GO" id="GO:0004252">
    <property type="term" value="F:serine-type endopeptidase activity"/>
    <property type="evidence" value="ECO:0007669"/>
    <property type="project" value="InterPro"/>
</dbReference>
<dbReference type="Gene3D" id="1.20.1540.10">
    <property type="entry name" value="Rhomboid-like"/>
    <property type="match status" value="1"/>
</dbReference>
<dbReference type="PANTHER" id="PTHR43731:SF14">
    <property type="entry name" value="PRESENILIN-ASSOCIATED RHOMBOID-LIKE PROTEIN, MITOCHONDRIAL"/>
    <property type="match status" value="1"/>
</dbReference>
<feature type="region of interest" description="Disordered" evidence="7">
    <location>
        <begin position="258"/>
        <end position="290"/>
    </location>
</feature>
<dbReference type="PANTHER" id="PTHR43731">
    <property type="entry name" value="RHOMBOID PROTEASE"/>
    <property type="match status" value="1"/>
</dbReference>
<evidence type="ECO:0000256" key="3">
    <source>
        <dbReference type="ARBA" id="ARBA00022692"/>
    </source>
</evidence>
<evidence type="ECO:0000256" key="7">
    <source>
        <dbReference type="SAM" id="MobiDB-lite"/>
    </source>
</evidence>
<proteinExistence type="inferred from homology"/>
<evidence type="ECO:0000256" key="1">
    <source>
        <dbReference type="ARBA" id="ARBA00004141"/>
    </source>
</evidence>
<organism evidence="10 11">
    <name type="scientific">Cercophora samala</name>
    <dbReference type="NCBI Taxonomy" id="330535"/>
    <lineage>
        <taxon>Eukaryota</taxon>
        <taxon>Fungi</taxon>
        <taxon>Dikarya</taxon>
        <taxon>Ascomycota</taxon>
        <taxon>Pezizomycotina</taxon>
        <taxon>Sordariomycetes</taxon>
        <taxon>Sordariomycetidae</taxon>
        <taxon>Sordariales</taxon>
        <taxon>Lasiosphaeriaceae</taxon>
        <taxon>Cercophora</taxon>
    </lineage>
</organism>
<dbReference type="GO" id="GO:0016020">
    <property type="term" value="C:membrane"/>
    <property type="evidence" value="ECO:0007669"/>
    <property type="project" value="UniProtKB-SubCell"/>
</dbReference>
<dbReference type="Proteomes" id="UP001174997">
    <property type="component" value="Unassembled WGS sequence"/>
</dbReference>
<accession>A0AA40DBY5</accession>
<evidence type="ECO:0000256" key="2">
    <source>
        <dbReference type="ARBA" id="ARBA00009045"/>
    </source>
</evidence>